<keyword evidence="11" id="KW-1185">Reference proteome</keyword>
<evidence type="ECO:0000313" key="10">
    <source>
        <dbReference type="EMBL" id="MBA2881198.1"/>
    </source>
</evidence>
<dbReference type="PANTHER" id="PTHR24567">
    <property type="entry name" value="CRP FAMILY TRANSCRIPTIONAL REGULATORY PROTEIN"/>
    <property type="match status" value="1"/>
</dbReference>
<dbReference type="PROSITE" id="PS50042">
    <property type="entry name" value="CNMP_BINDING_3"/>
    <property type="match status" value="1"/>
</dbReference>
<evidence type="ECO:0000256" key="3">
    <source>
        <dbReference type="ARBA" id="ARBA00022692"/>
    </source>
</evidence>
<evidence type="ECO:0000256" key="4">
    <source>
        <dbReference type="ARBA" id="ARBA00022741"/>
    </source>
</evidence>
<dbReference type="SUPFAM" id="SSF103473">
    <property type="entry name" value="MFS general substrate transporter"/>
    <property type="match status" value="1"/>
</dbReference>
<feature type="transmembrane region" description="Helical" evidence="8">
    <location>
        <begin position="232"/>
        <end position="254"/>
    </location>
</feature>
<dbReference type="GO" id="GO:0005471">
    <property type="term" value="F:ATP:ADP antiporter activity"/>
    <property type="evidence" value="ECO:0007669"/>
    <property type="project" value="InterPro"/>
</dbReference>
<feature type="transmembrane region" description="Helical" evidence="8">
    <location>
        <begin position="364"/>
        <end position="385"/>
    </location>
</feature>
<dbReference type="GO" id="GO:0016020">
    <property type="term" value="C:membrane"/>
    <property type="evidence" value="ECO:0007669"/>
    <property type="project" value="UniProtKB-SubCell"/>
</dbReference>
<feature type="transmembrane region" description="Helical" evidence="8">
    <location>
        <begin position="274"/>
        <end position="295"/>
    </location>
</feature>
<gene>
    <name evidence="10" type="ORF">HNR65_001524</name>
</gene>
<feature type="transmembrane region" description="Helical" evidence="8">
    <location>
        <begin position="83"/>
        <end position="102"/>
    </location>
</feature>
<evidence type="ECO:0000256" key="7">
    <source>
        <dbReference type="ARBA" id="ARBA00023136"/>
    </source>
</evidence>
<evidence type="ECO:0000313" key="11">
    <source>
        <dbReference type="Proteomes" id="UP000525298"/>
    </source>
</evidence>
<dbReference type="InterPro" id="IPR050397">
    <property type="entry name" value="Env_Response_Regulators"/>
</dbReference>
<evidence type="ECO:0000256" key="8">
    <source>
        <dbReference type="RuleBase" id="RU363121"/>
    </source>
</evidence>
<keyword evidence="4 8" id="KW-0547">Nucleotide-binding</keyword>
<keyword evidence="2 8" id="KW-0813">Transport</keyword>
<dbReference type="Gene3D" id="2.60.120.10">
    <property type="entry name" value="Jelly Rolls"/>
    <property type="match status" value="1"/>
</dbReference>
<dbReference type="Pfam" id="PF03219">
    <property type="entry name" value="TLC"/>
    <property type="match status" value="1"/>
</dbReference>
<dbReference type="PANTHER" id="PTHR24567:SF74">
    <property type="entry name" value="HTH-TYPE TRANSCRIPTIONAL REGULATOR ARCR"/>
    <property type="match status" value="1"/>
</dbReference>
<dbReference type="GO" id="GO:0003700">
    <property type="term" value="F:DNA-binding transcription factor activity"/>
    <property type="evidence" value="ECO:0007669"/>
    <property type="project" value="TreeGrafter"/>
</dbReference>
<feature type="transmembrane region" description="Helical" evidence="8">
    <location>
        <begin position="108"/>
        <end position="132"/>
    </location>
</feature>
<protein>
    <recommendedName>
        <fullName evidence="8">ADP,ATP carrier protein</fullName>
    </recommendedName>
</protein>
<dbReference type="InterPro" id="IPR011989">
    <property type="entry name" value="ARM-like"/>
</dbReference>
<dbReference type="CDD" id="cd06174">
    <property type="entry name" value="MFS"/>
    <property type="match status" value="1"/>
</dbReference>
<proteinExistence type="inferred from homology"/>
<evidence type="ECO:0000256" key="2">
    <source>
        <dbReference type="ARBA" id="ARBA00022448"/>
    </source>
</evidence>
<dbReference type="EMBL" id="JACDUS010000003">
    <property type="protein sequence ID" value="MBA2881198.1"/>
    <property type="molecule type" value="Genomic_DNA"/>
</dbReference>
<dbReference type="CDD" id="cd00038">
    <property type="entry name" value="CAP_ED"/>
    <property type="match status" value="1"/>
</dbReference>
<feature type="transmembrane region" description="Helical" evidence="8">
    <location>
        <begin position="307"/>
        <end position="329"/>
    </location>
</feature>
<dbReference type="InterPro" id="IPR000595">
    <property type="entry name" value="cNMP-bd_dom"/>
</dbReference>
<dbReference type="InterPro" id="IPR018488">
    <property type="entry name" value="cNMP-bd_CS"/>
</dbReference>
<dbReference type="InterPro" id="IPR036259">
    <property type="entry name" value="MFS_trans_sf"/>
</dbReference>
<dbReference type="InterPro" id="IPR018490">
    <property type="entry name" value="cNMP-bd_dom_sf"/>
</dbReference>
<comment type="subcellular location">
    <subcellularLocation>
        <location evidence="1 8">Membrane</location>
        <topology evidence="1 8">Multi-pass membrane protein</topology>
    </subcellularLocation>
</comment>
<dbReference type="InterPro" id="IPR016024">
    <property type="entry name" value="ARM-type_fold"/>
</dbReference>
<name>A0A7W0C8P2_9BACT</name>
<dbReference type="GO" id="GO:0005524">
    <property type="term" value="F:ATP binding"/>
    <property type="evidence" value="ECO:0007669"/>
    <property type="project" value="UniProtKB-KW"/>
</dbReference>
<dbReference type="Gene3D" id="1.20.1250.20">
    <property type="entry name" value="MFS general substrate transporter like domains"/>
    <property type="match status" value="1"/>
</dbReference>
<dbReference type="AlphaFoldDB" id="A0A7W0C8P2"/>
<dbReference type="InterPro" id="IPR014710">
    <property type="entry name" value="RmlC-like_jellyroll"/>
</dbReference>
<keyword evidence="6 8" id="KW-1133">Transmembrane helix</keyword>
<evidence type="ECO:0000256" key="5">
    <source>
        <dbReference type="ARBA" id="ARBA00022840"/>
    </source>
</evidence>
<dbReference type="SUPFAM" id="SSF48371">
    <property type="entry name" value="ARM repeat"/>
    <property type="match status" value="1"/>
</dbReference>
<dbReference type="SUPFAM" id="SSF51206">
    <property type="entry name" value="cAMP-binding domain-like"/>
    <property type="match status" value="1"/>
</dbReference>
<dbReference type="Gene3D" id="1.25.10.10">
    <property type="entry name" value="Leucine-rich Repeat Variant"/>
    <property type="match status" value="1"/>
</dbReference>
<dbReference type="GO" id="GO:0005829">
    <property type="term" value="C:cytosol"/>
    <property type="evidence" value="ECO:0007669"/>
    <property type="project" value="TreeGrafter"/>
</dbReference>
<keyword evidence="5 8" id="KW-0067">ATP-binding</keyword>
<feature type="transmembrane region" description="Helical" evidence="8">
    <location>
        <begin position="391"/>
        <end position="410"/>
    </location>
</feature>
<comment type="similarity">
    <text evidence="8">Belongs to the ADP/ATP translocase tlc family.</text>
</comment>
<dbReference type="PROSITE" id="PS00889">
    <property type="entry name" value="CNMP_BINDING_2"/>
    <property type="match status" value="1"/>
</dbReference>
<comment type="caution">
    <text evidence="10">The sequence shown here is derived from an EMBL/GenBank/DDBJ whole genome shotgun (WGS) entry which is preliminary data.</text>
</comment>
<sequence length="1086" mass="121983">MRRVLLNWLKLHEDEVALFLWTAALLFLLRSSGMVLNNYAETAFLKRYGVQYLPIVNMLNSIATFALTGILALFMTRLQSTRLLGMLFVFCGLSVGGIRLLIPMGLDLIYPLLFMLKSQFELLEALLFWNLANDLYNTRQSKRIFPLLTAGGVIGLIAGSFTTPYMAAVLHFDNLLLVYLGISLLGAVLVKAMGMHMRMALPGDKRGKKVKHQPPMREQFQQVLPLIRQSTLVKIVLVLTFMPNVVITIMNYQFNFAADAYFASESGLLGFFSYFRGVLNIISLVLLLFVGRLYGRFGLPVALMFHPFNYIIAFIAFLARFDIFSAVYARMSTNIIRTTVNMPANSILIGLFPESYRAMVRPFLRGTVVRVALFVGSGLILASANLFHPRYLSLVALPFVLVWLAAPFVLKRRYAAILMDLISKNMLDLKSMEQQNLGKLLKRDQADPGLTEAFLNARGEDALWYARLLKTLDVNNFNDLVAKAIDRQDTATRIRLLEMLSDNPGPGAAEMLQRMLFLPNAPELTVAVINTIRRTGVANPAIRDRLETLIQHPHPEVRGNAAGCLYMKSPGKLKPKIDTWLYAKDIDHRRAGVIAAAQTGEKGYAGILTEMLSDADNKPIRSDILRCLSRLSPGNLNDIAAPFLNDPDAGLRRAAIESMEITDDTSLSEIIGHLGDSDTDIAHMAREKIKNAGYINGRILIEALNRPDRRMREAIFELLEELKIKDLDITRFTRQGLFHAYTCLARAEALEKLPESRAKNLLVEHLLEKKELILENTFRVLAIHDRKGRMWTVFRGLFSTSSRHRANSIELLSDIMDHKLFKMVSPLLESASISQSLDQGKKYFKLPRFSSVARDLFPELLKEADDWLEPVLALYVLEYHAEAADRQKTVILQLKNAQNPYIRQMAQKIISGASGALDPKEQIMDTELTVPEKILLLKNIAIFSGLTVSELGAIAAVTREVAYPPDQVVIAEGDPGDRIYLIIDGEVAVCKGREAEKQIRLDTMGPGDYFGEMALFEETERSATIRTLKPARFLLLDKPEFNELVREYPGIALQICTALSQRLRHLQSMVAEAETRTGSQKDTPCK</sequence>
<keyword evidence="7 8" id="KW-0472">Membrane</keyword>
<dbReference type="SMART" id="SM00100">
    <property type="entry name" value="cNMP"/>
    <property type="match status" value="1"/>
</dbReference>
<dbReference type="RefSeq" id="WP_181550850.1">
    <property type="nucleotide sequence ID" value="NZ_JACDUS010000003.1"/>
</dbReference>
<evidence type="ECO:0000256" key="6">
    <source>
        <dbReference type="ARBA" id="ARBA00022989"/>
    </source>
</evidence>
<reference evidence="10 11" key="1">
    <citation type="submission" date="2020-07" db="EMBL/GenBank/DDBJ databases">
        <title>Genomic Encyclopedia of Type Strains, Phase IV (KMG-IV): sequencing the most valuable type-strain genomes for metagenomic binning, comparative biology and taxonomic classification.</title>
        <authorList>
            <person name="Goeker M."/>
        </authorList>
    </citation>
    <scope>NUCLEOTIDE SEQUENCE [LARGE SCALE GENOMIC DNA]</scope>
    <source>
        <strain evidence="10 11">DSM 17721</strain>
    </source>
</reference>
<keyword evidence="3 8" id="KW-0812">Transmembrane</keyword>
<evidence type="ECO:0000259" key="9">
    <source>
        <dbReference type="PROSITE" id="PS50042"/>
    </source>
</evidence>
<feature type="transmembrane region" description="Helical" evidence="8">
    <location>
        <begin position="55"/>
        <end position="76"/>
    </location>
</feature>
<dbReference type="Pfam" id="PF00027">
    <property type="entry name" value="cNMP_binding"/>
    <property type="match status" value="1"/>
</dbReference>
<dbReference type="PROSITE" id="PS00888">
    <property type="entry name" value="CNMP_BINDING_1"/>
    <property type="match status" value="1"/>
</dbReference>
<evidence type="ECO:0000256" key="1">
    <source>
        <dbReference type="ARBA" id="ARBA00004141"/>
    </source>
</evidence>
<dbReference type="Proteomes" id="UP000525298">
    <property type="component" value="Unassembled WGS sequence"/>
</dbReference>
<feature type="domain" description="Cyclic nucleotide-binding" evidence="9">
    <location>
        <begin position="942"/>
        <end position="1045"/>
    </location>
</feature>
<feature type="transmembrane region" description="Helical" evidence="8">
    <location>
        <begin position="168"/>
        <end position="190"/>
    </location>
</feature>
<accession>A0A7W0C8P2</accession>
<feature type="transmembrane region" description="Helical" evidence="8">
    <location>
        <begin position="144"/>
        <end position="162"/>
    </location>
</feature>
<organism evidence="10 11">
    <name type="scientific">Desulfosalsimonas propionicica</name>
    <dbReference type="NCBI Taxonomy" id="332175"/>
    <lineage>
        <taxon>Bacteria</taxon>
        <taxon>Pseudomonadati</taxon>
        <taxon>Thermodesulfobacteriota</taxon>
        <taxon>Desulfobacteria</taxon>
        <taxon>Desulfobacterales</taxon>
        <taxon>Desulfosalsimonadaceae</taxon>
        <taxon>Desulfosalsimonas</taxon>
    </lineage>
</organism>
<dbReference type="InterPro" id="IPR004667">
    <property type="entry name" value="ADP_ATP_car_bac_type"/>
</dbReference>